<dbReference type="PANTHER" id="PTHR44167">
    <property type="entry name" value="OVARIAN-SPECIFIC SERINE/THREONINE-PROTEIN KINASE LOK-RELATED"/>
    <property type="match status" value="1"/>
</dbReference>
<feature type="compositionally biased region" description="Polar residues" evidence="1">
    <location>
        <begin position="63"/>
        <end position="85"/>
    </location>
</feature>
<keyword evidence="3" id="KW-0808">Transferase</keyword>
<dbReference type="GO" id="GO:0016301">
    <property type="term" value="F:kinase activity"/>
    <property type="evidence" value="ECO:0007669"/>
    <property type="project" value="UniProtKB-KW"/>
</dbReference>
<dbReference type="InterPro" id="IPR000719">
    <property type="entry name" value="Prot_kinase_dom"/>
</dbReference>
<feature type="domain" description="Protein kinase" evidence="2">
    <location>
        <begin position="129"/>
        <end position="453"/>
    </location>
</feature>
<evidence type="ECO:0000313" key="4">
    <source>
        <dbReference type="Proteomes" id="UP000823046"/>
    </source>
</evidence>
<organism evidence="3 4">
    <name type="scientific">Cardiosporidium cionae</name>
    <dbReference type="NCBI Taxonomy" id="476202"/>
    <lineage>
        <taxon>Eukaryota</taxon>
        <taxon>Sar</taxon>
        <taxon>Alveolata</taxon>
        <taxon>Apicomplexa</taxon>
        <taxon>Aconoidasida</taxon>
        <taxon>Nephromycida</taxon>
        <taxon>Cardiosporidium</taxon>
    </lineage>
</organism>
<protein>
    <submittedName>
        <fullName evidence="3">Calcium-dependent protein kinase 3</fullName>
    </submittedName>
</protein>
<evidence type="ECO:0000259" key="2">
    <source>
        <dbReference type="PROSITE" id="PS50011"/>
    </source>
</evidence>
<comment type="caution">
    <text evidence="3">The sequence shown here is derived from an EMBL/GenBank/DDBJ whole genome shotgun (WGS) entry which is preliminary data.</text>
</comment>
<sequence>MNTITGQNFLKHIANNLRPVVPPRSSTIFWKSPNSHPNKDVEKTKKKGSRKELRKQESLRLSFASSHCSSDSPITITRGSSQDSENTIEKCQFPTNPALVNSNQQQGPASSILTANPSTGRTKLKNLQRNLDQNFFSGSASVSLAAPVERQVHVREKLTSNEAVASNTVFSHALQTAIEECGLRKKYIIDGIKDKTDDTIVLKAITTFSVLREKNRSDSDSTNKIIPSVDQCCKVVDPSCSNFTHAINVETRKRYPKRNKCYRDRAGTRKIYENNLENIDMSSWSALSMAHVFSQLLLALQHLHMMNICHRGVQLKNVLISGSEMNATVMLSSFEHATASHFDDIGLSQVCGAKQYIAPECFTGSYGRSVDIWSAGIVLYWLIYHQFPFVESEPKLHSNVSHCHSVCAPLQLPPYDYKGDAVTLSQQDILTKLLAKDPAERLTANDALRHPYILSAIENTPWAPLGSQIAN</sequence>
<reference evidence="3 4" key="1">
    <citation type="journal article" date="2020" name="bioRxiv">
        <title>Metabolic contributions of an alphaproteobacterial endosymbiont in the apicomplexan Cardiosporidium cionae.</title>
        <authorList>
            <person name="Hunter E.S."/>
            <person name="Paight C.J."/>
            <person name="Lane C.E."/>
        </authorList>
    </citation>
    <scope>NUCLEOTIDE SEQUENCE [LARGE SCALE GENOMIC DNA]</scope>
    <source>
        <strain evidence="3">ESH_2018</strain>
    </source>
</reference>
<evidence type="ECO:0000256" key="1">
    <source>
        <dbReference type="SAM" id="MobiDB-lite"/>
    </source>
</evidence>
<gene>
    <name evidence="3" type="ORF">IE077_004155</name>
</gene>
<dbReference type="Proteomes" id="UP000823046">
    <property type="component" value="Unassembled WGS sequence"/>
</dbReference>
<dbReference type="PANTHER" id="PTHR44167:SF24">
    <property type="entry name" value="SERINE_THREONINE-PROTEIN KINASE CHK2"/>
    <property type="match status" value="1"/>
</dbReference>
<name>A0ABQ7J6R4_9APIC</name>
<dbReference type="EMBL" id="JADAQX010000649">
    <property type="protein sequence ID" value="KAF8819667.1"/>
    <property type="molecule type" value="Genomic_DNA"/>
</dbReference>
<dbReference type="SMART" id="SM00220">
    <property type="entry name" value="S_TKc"/>
    <property type="match status" value="1"/>
</dbReference>
<dbReference type="Gene3D" id="1.10.510.10">
    <property type="entry name" value="Transferase(Phosphotransferase) domain 1"/>
    <property type="match status" value="1"/>
</dbReference>
<dbReference type="InterPro" id="IPR011009">
    <property type="entry name" value="Kinase-like_dom_sf"/>
</dbReference>
<feature type="region of interest" description="Disordered" evidence="1">
    <location>
        <begin position="28"/>
        <end position="86"/>
    </location>
</feature>
<keyword evidence="3" id="KW-0418">Kinase</keyword>
<keyword evidence="4" id="KW-1185">Reference proteome</keyword>
<dbReference type="Pfam" id="PF00069">
    <property type="entry name" value="Pkinase"/>
    <property type="match status" value="1"/>
</dbReference>
<accession>A0ABQ7J6R4</accession>
<proteinExistence type="predicted"/>
<dbReference type="SUPFAM" id="SSF56112">
    <property type="entry name" value="Protein kinase-like (PK-like)"/>
    <property type="match status" value="1"/>
</dbReference>
<dbReference type="PROSITE" id="PS50011">
    <property type="entry name" value="PROTEIN_KINASE_DOM"/>
    <property type="match status" value="1"/>
</dbReference>
<evidence type="ECO:0000313" key="3">
    <source>
        <dbReference type="EMBL" id="KAF8819667.1"/>
    </source>
</evidence>